<evidence type="ECO:0000313" key="17">
    <source>
        <dbReference type="Proteomes" id="UP001443914"/>
    </source>
</evidence>
<evidence type="ECO:0000256" key="10">
    <source>
        <dbReference type="ARBA" id="ARBA00023136"/>
    </source>
</evidence>
<dbReference type="SMART" id="SM00184">
    <property type="entry name" value="RING"/>
    <property type="match status" value="1"/>
</dbReference>
<dbReference type="GO" id="GO:0016020">
    <property type="term" value="C:membrane"/>
    <property type="evidence" value="ECO:0007669"/>
    <property type="project" value="UniProtKB-SubCell"/>
</dbReference>
<keyword evidence="7" id="KW-0833">Ubl conjugation pathway</keyword>
<dbReference type="CDD" id="cd16461">
    <property type="entry name" value="RING-H2_EL5-like"/>
    <property type="match status" value="1"/>
</dbReference>
<gene>
    <name evidence="16" type="ORF">RND81_02G103600</name>
</gene>
<feature type="transmembrane region" description="Helical" evidence="14">
    <location>
        <begin position="36"/>
        <end position="57"/>
    </location>
</feature>
<evidence type="ECO:0000256" key="8">
    <source>
        <dbReference type="ARBA" id="ARBA00022833"/>
    </source>
</evidence>
<evidence type="ECO:0000256" key="1">
    <source>
        <dbReference type="ARBA" id="ARBA00004167"/>
    </source>
</evidence>
<feature type="domain" description="RING-type" evidence="15">
    <location>
        <begin position="109"/>
        <end position="151"/>
    </location>
</feature>
<evidence type="ECO:0000259" key="15">
    <source>
        <dbReference type="PROSITE" id="PS50089"/>
    </source>
</evidence>
<dbReference type="Gene3D" id="3.30.40.10">
    <property type="entry name" value="Zinc/RING finger domain, C3HC4 (zinc finger)"/>
    <property type="match status" value="1"/>
</dbReference>
<keyword evidence="4 14" id="KW-0812">Transmembrane</keyword>
<accession>A0AAW1MLY7</accession>
<dbReference type="PANTHER" id="PTHR45768">
    <property type="entry name" value="E3 UBIQUITIN-PROTEIN LIGASE RNF13-LIKE"/>
    <property type="match status" value="1"/>
</dbReference>
<evidence type="ECO:0000256" key="12">
    <source>
        <dbReference type="PROSITE-ProRule" id="PRU00175"/>
    </source>
</evidence>
<evidence type="ECO:0000256" key="4">
    <source>
        <dbReference type="ARBA" id="ARBA00022692"/>
    </source>
</evidence>
<protein>
    <recommendedName>
        <fullName evidence="15">RING-type domain-containing protein</fullName>
    </recommendedName>
</protein>
<feature type="compositionally biased region" description="Low complexity" evidence="13">
    <location>
        <begin position="18"/>
        <end position="29"/>
    </location>
</feature>
<keyword evidence="5" id="KW-0479">Metal-binding</keyword>
<evidence type="ECO:0000256" key="13">
    <source>
        <dbReference type="SAM" id="MobiDB-lite"/>
    </source>
</evidence>
<evidence type="ECO:0000256" key="11">
    <source>
        <dbReference type="ARBA" id="ARBA00024209"/>
    </source>
</evidence>
<evidence type="ECO:0000256" key="14">
    <source>
        <dbReference type="SAM" id="Phobius"/>
    </source>
</evidence>
<comment type="similarity">
    <text evidence="11">Belongs to the RING-type zinc finger family. ATL subfamily.</text>
</comment>
<reference evidence="16" key="1">
    <citation type="submission" date="2024-03" db="EMBL/GenBank/DDBJ databases">
        <title>WGS assembly of Saponaria officinalis var. Norfolk2.</title>
        <authorList>
            <person name="Jenkins J."/>
            <person name="Shu S."/>
            <person name="Grimwood J."/>
            <person name="Barry K."/>
            <person name="Goodstein D."/>
            <person name="Schmutz J."/>
            <person name="Leebens-Mack J."/>
            <person name="Osbourn A."/>
        </authorList>
    </citation>
    <scope>NUCLEOTIDE SEQUENCE [LARGE SCALE GENOMIC DNA]</scope>
    <source>
        <strain evidence="16">JIC</strain>
    </source>
</reference>
<evidence type="ECO:0000256" key="2">
    <source>
        <dbReference type="ARBA" id="ARBA00004906"/>
    </source>
</evidence>
<dbReference type="Pfam" id="PF13639">
    <property type="entry name" value="zf-RING_2"/>
    <property type="match status" value="1"/>
</dbReference>
<keyword evidence="3" id="KW-0808">Transferase</keyword>
<dbReference type="GO" id="GO:0016740">
    <property type="term" value="F:transferase activity"/>
    <property type="evidence" value="ECO:0007669"/>
    <property type="project" value="UniProtKB-KW"/>
</dbReference>
<dbReference type="GO" id="GO:0008270">
    <property type="term" value="F:zinc ion binding"/>
    <property type="evidence" value="ECO:0007669"/>
    <property type="project" value="UniProtKB-KW"/>
</dbReference>
<sequence>MLRHRLNAEFPQPPSADTTTTSSSSSSSTNDVRPSILITVLILAITVILFASLYLLLRFLRRNRHRDAYTSDTIPRTVSSQSLRRLSPEIDSLPLFTYDRLTAKNGGDCAVCLSKFEHKDVLRLLPICCHVFHATCIDTWLSANLTCPLCRSPIFLTSGEILGKLDGENSRSFRVEIGNVSNRHNSGEIRRSYSLGGDFDYVIAADEVAIADVTPTSIPRNTSYKVADTTAEQQQGALAAEVGARGGGWWLKDYLSSSRTSSFRSSGRFFTGSSRRSTVETTAGNRENGLVEFDGASRLGDEIGELFRWLSGV</sequence>
<keyword evidence="8" id="KW-0862">Zinc</keyword>
<proteinExistence type="inferred from homology"/>
<organism evidence="16 17">
    <name type="scientific">Saponaria officinalis</name>
    <name type="common">Common soapwort</name>
    <name type="synonym">Lychnis saponaria</name>
    <dbReference type="NCBI Taxonomy" id="3572"/>
    <lineage>
        <taxon>Eukaryota</taxon>
        <taxon>Viridiplantae</taxon>
        <taxon>Streptophyta</taxon>
        <taxon>Embryophyta</taxon>
        <taxon>Tracheophyta</taxon>
        <taxon>Spermatophyta</taxon>
        <taxon>Magnoliopsida</taxon>
        <taxon>eudicotyledons</taxon>
        <taxon>Gunneridae</taxon>
        <taxon>Pentapetalae</taxon>
        <taxon>Caryophyllales</taxon>
        <taxon>Caryophyllaceae</taxon>
        <taxon>Caryophylleae</taxon>
        <taxon>Saponaria</taxon>
    </lineage>
</organism>
<evidence type="ECO:0000256" key="5">
    <source>
        <dbReference type="ARBA" id="ARBA00022723"/>
    </source>
</evidence>
<comment type="subcellular location">
    <subcellularLocation>
        <location evidence="1">Membrane</location>
        <topology evidence="1">Single-pass membrane protein</topology>
    </subcellularLocation>
</comment>
<keyword evidence="17" id="KW-1185">Reference proteome</keyword>
<dbReference type="EMBL" id="JBDFQZ010000002">
    <property type="protein sequence ID" value="KAK9749120.1"/>
    <property type="molecule type" value="Genomic_DNA"/>
</dbReference>
<evidence type="ECO:0000256" key="9">
    <source>
        <dbReference type="ARBA" id="ARBA00022989"/>
    </source>
</evidence>
<evidence type="ECO:0000256" key="6">
    <source>
        <dbReference type="ARBA" id="ARBA00022771"/>
    </source>
</evidence>
<dbReference type="InterPro" id="IPR013083">
    <property type="entry name" value="Znf_RING/FYVE/PHD"/>
</dbReference>
<comment type="caution">
    <text evidence="16">The sequence shown here is derived from an EMBL/GenBank/DDBJ whole genome shotgun (WGS) entry which is preliminary data.</text>
</comment>
<dbReference type="Proteomes" id="UP001443914">
    <property type="component" value="Unassembled WGS sequence"/>
</dbReference>
<comment type="pathway">
    <text evidence="2">Protein modification; protein ubiquitination.</text>
</comment>
<dbReference type="InterPro" id="IPR001841">
    <property type="entry name" value="Znf_RING"/>
</dbReference>
<evidence type="ECO:0000313" key="16">
    <source>
        <dbReference type="EMBL" id="KAK9749120.1"/>
    </source>
</evidence>
<keyword evidence="9 14" id="KW-1133">Transmembrane helix</keyword>
<dbReference type="AlphaFoldDB" id="A0AAW1MLY7"/>
<dbReference type="SUPFAM" id="SSF57850">
    <property type="entry name" value="RING/U-box"/>
    <property type="match status" value="1"/>
</dbReference>
<evidence type="ECO:0000256" key="7">
    <source>
        <dbReference type="ARBA" id="ARBA00022786"/>
    </source>
</evidence>
<feature type="region of interest" description="Disordered" evidence="13">
    <location>
        <begin position="1"/>
        <end position="31"/>
    </location>
</feature>
<keyword evidence="6 12" id="KW-0863">Zinc-finger</keyword>
<dbReference type="PANTHER" id="PTHR45768:SF16">
    <property type="entry name" value="E3 UBIQUITIN-PROTEIN LIGASE ATL4"/>
    <property type="match status" value="1"/>
</dbReference>
<dbReference type="PROSITE" id="PS50089">
    <property type="entry name" value="ZF_RING_2"/>
    <property type="match status" value="1"/>
</dbReference>
<dbReference type="GO" id="GO:0016567">
    <property type="term" value="P:protein ubiquitination"/>
    <property type="evidence" value="ECO:0007669"/>
    <property type="project" value="TreeGrafter"/>
</dbReference>
<name>A0AAW1MLY7_SAPOF</name>
<keyword evidence="10 14" id="KW-0472">Membrane</keyword>
<evidence type="ECO:0000256" key="3">
    <source>
        <dbReference type="ARBA" id="ARBA00022679"/>
    </source>
</evidence>